<name>A0A1T4XHP9_9FIRM</name>
<evidence type="ECO:0000313" key="3">
    <source>
        <dbReference type="EMBL" id="SKA88963.1"/>
    </source>
</evidence>
<organism evidence="3 4">
    <name type="scientific">Gemmiger formicilis</name>
    <dbReference type="NCBI Taxonomy" id="745368"/>
    <lineage>
        <taxon>Bacteria</taxon>
        <taxon>Bacillati</taxon>
        <taxon>Bacillota</taxon>
        <taxon>Clostridia</taxon>
        <taxon>Eubacteriales</taxon>
        <taxon>Gemmiger</taxon>
    </lineage>
</organism>
<evidence type="ECO:0000313" key="4">
    <source>
        <dbReference type="Proteomes" id="UP000190286"/>
    </source>
</evidence>
<feature type="transmembrane region" description="Helical" evidence="1">
    <location>
        <begin position="40"/>
        <end position="56"/>
    </location>
</feature>
<dbReference type="OrthoDB" id="9780884at2"/>
<dbReference type="InterPro" id="IPR004843">
    <property type="entry name" value="Calcineurin-like_PHP"/>
</dbReference>
<proteinExistence type="predicted"/>
<keyword evidence="1" id="KW-0472">Membrane</keyword>
<dbReference type="RefSeq" id="WP_078784812.1">
    <property type="nucleotide sequence ID" value="NZ_DBGDCM010000068.1"/>
</dbReference>
<gene>
    <name evidence="3" type="ORF">SAMN02745178_01901</name>
</gene>
<feature type="transmembrane region" description="Helical" evidence="1">
    <location>
        <begin position="97"/>
        <end position="116"/>
    </location>
</feature>
<dbReference type="EMBL" id="FUYF01000010">
    <property type="protein sequence ID" value="SKA88963.1"/>
    <property type="molecule type" value="Genomic_DNA"/>
</dbReference>
<feature type="domain" description="Calcineurin-like phosphoesterase" evidence="2">
    <location>
        <begin position="143"/>
        <end position="315"/>
    </location>
</feature>
<dbReference type="GO" id="GO:0016787">
    <property type="term" value="F:hydrolase activity"/>
    <property type="evidence" value="ECO:0007669"/>
    <property type="project" value="InterPro"/>
</dbReference>
<dbReference type="Proteomes" id="UP000190286">
    <property type="component" value="Unassembled WGS sequence"/>
</dbReference>
<sequence>MYHPFFQFVLPRLGQVALDALLYLNFLQLPPLQLVARWPVLYYGLPLVLMGVLAYISRDPLGLGIVFAGHLVTFYCIGTAIGLALRRIGGTPLAVWHIIWLDGITPWLLTGLIMWWGRRRALRLCTTKYSLTTRKNLPNGRLTIVQVSDVHPRACAAMDHTRIPELKAKIEACRPDLLVLTGDIFDEFTEPEELDAFCKLFGELDAPLGKYYVLGNHDLFHHWREPSFGRADLERGFAAAGVRILEDTSVLLPCGVRVVGRKDYLYTNGSRFTAAQLMPGGPDDHYTVWLDHEPRDFKNAAAAGADLILSGHTHGGQVWPAGAVGMVAKNERNYGKKHIADHCDAIVSGGTGTWGYKFRTQGRTEIVCAEITTEREN</sequence>
<keyword evidence="4" id="KW-1185">Reference proteome</keyword>
<dbReference type="InterPro" id="IPR029052">
    <property type="entry name" value="Metallo-depent_PP-like"/>
</dbReference>
<keyword evidence="1" id="KW-0812">Transmembrane</keyword>
<dbReference type="Pfam" id="PF00149">
    <property type="entry name" value="Metallophos"/>
    <property type="match status" value="1"/>
</dbReference>
<dbReference type="Gene3D" id="3.60.21.10">
    <property type="match status" value="1"/>
</dbReference>
<dbReference type="SUPFAM" id="SSF56300">
    <property type="entry name" value="Metallo-dependent phosphatases"/>
    <property type="match status" value="1"/>
</dbReference>
<dbReference type="InterPro" id="IPR051158">
    <property type="entry name" value="Metallophosphoesterase_sf"/>
</dbReference>
<dbReference type="AlphaFoldDB" id="A0A1T4XHP9"/>
<accession>A0A1T4XHP9</accession>
<dbReference type="PANTHER" id="PTHR31302:SF0">
    <property type="entry name" value="TRANSMEMBRANE PROTEIN WITH METALLOPHOSPHOESTERASE DOMAIN"/>
    <property type="match status" value="1"/>
</dbReference>
<keyword evidence="1" id="KW-1133">Transmembrane helix</keyword>
<dbReference type="GeneID" id="93338355"/>
<dbReference type="STRING" id="745368.SAMN02745178_01901"/>
<evidence type="ECO:0000259" key="2">
    <source>
        <dbReference type="Pfam" id="PF00149"/>
    </source>
</evidence>
<reference evidence="3 4" key="1">
    <citation type="submission" date="2017-02" db="EMBL/GenBank/DDBJ databases">
        <authorList>
            <person name="Peterson S.W."/>
        </authorList>
    </citation>
    <scope>NUCLEOTIDE SEQUENCE [LARGE SCALE GENOMIC DNA]</scope>
    <source>
        <strain evidence="3 4">ATCC 27749</strain>
    </source>
</reference>
<evidence type="ECO:0000256" key="1">
    <source>
        <dbReference type="SAM" id="Phobius"/>
    </source>
</evidence>
<protein>
    <recommendedName>
        <fullName evidence="2">Calcineurin-like phosphoesterase domain-containing protein</fullName>
    </recommendedName>
</protein>
<dbReference type="PANTHER" id="PTHR31302">
    <property type="entry name" value="TRANSMEMBRANE PROTEIN WITH METALLOPHOSPHOESTERASE DOMAIN-RELATED"/>
    <property type="match status" value="1"/>
</dbReference>
<feature type="transmembrane region" description="Helical" evidence="1">
    <location>
        <begin position="63"/>
        <end position="85"/>
    </location>
</feature>